<feature type="compositionally biased region" description="Low complexity" evidence="2">
    <location>
        <begin position="20"/>
        <end position="34"/>
    </location>
</feature>
<dbReference type="EMBL" id="CAJPEX010009972">
    <property type="protein sequence ID" value="CAG0924971.1"/>
    <property type="molecule type" value="Genomic_DNA"/>
</dbReference>
<reference evidence="3" key="1">
    <citation type="submission" date="2020-11" db="EMBL/GenBank/DDBJ databases">
        <authorList>
            <person name="Tran Van P."/>
        </authorList>
    </citation>
    <scope>NUCLEOTIDE SEQUENCE</scope>
</reference>
<keyword evidence="1" id="KW-0175">Coiled coil</keyword>
<feature type="coiled-coil region" evidence="1">
    <location>
        <begin position="122"/>
        <end position="149"/>
    </location>
</feature>
<gene>
    <name evidence="3" type="ORF">NMOB1V02_LOCUS12423</name>
</gene>
<evidence type="ECO:0000256" key="1">
    <source>
        <dbReference type="SAM" id="Coils"/>
    </source>
</evidence>
<evidence type="ECO:0000313" key="3">
    <source>
        <dbReference type="EMBL" id="CAD7284819.1"/>
    </source>
</evidence>
<proteinExistence type="predicted"/>
<dbReference type="AlphaFoldDB" id="A0A7R9C2K1"/>
<feature type="region of interest" description="Disordered" evidence="2">
    <location>
        <begin position="1"/>
        <end position="74"/>
    </location>
</feature>
<protein>
    <submittedName>
        <fullName evidence="3">Uncharacterized protein</fullName>
    </submittedName>
</protein>
<accession>A0A7R9C2K1</accession>
<name>A0A7R9C2K1_9CRUS</name>
<evidence type="ECO:0000256" key="2">
    <source>
        <dbReference type="SAM" id="MobiDB-lite"/>
    </source>
</evidence>
<organism evidence="3">
    <name type="scientific">Notodromas monacha</name>
    <dbReference type="NCBI Taxonomy" id="399045"/>
    <lineage>
        <taxon>Eukaryota</taxon>
        <taxon>Metazoa</taxon>
        <taxon>Ecdysozoa</taxon>
        <taxon>Arthropoda</taxon>
        <taxon>Crustacea</taxon>
        <taxon>Oligostraca</taxon>
        <taxon>Ostracoda</taxon>
        <taxon>Podocopa</taxon>
        <taxon>Podocopida</taxon>
        <taxon>Cypridocopina</taxon>
        <taxon>Cypridoidea</taxon>
        <taxon>Cyprididae</taxon>
        <taxon>Notodromas</taxon>
    </lineage>
</organism>
<feature type="compositionally biased region" description="Polar residues" evidence="2">
    <location>
        <begin position="35"/>
        <end position="44"/>
    </location>
</feature>
<evidence type="ECO:0000313" key="4">
    <source>
        <dbReference type="Proteomes" id="UP000678499"/>
    </source>
</evidence>
<dbReference type="EMBL" id="OA892009">
    <property type="protein sequence ID" value="CAD7284819.1"/>
    <property type="molecule type" value="Genomic_DNA"/>
</dbReference>
<keyword evidence="4" id="KW-1185">Reference proteome</keyword>
<dbReference type="Proteomes" id="UP000678499">
    <property type="component" value="Unassembled WGS sequence"/>
</dbReference>
<sequence length="160" mass="17628">MRRVKSRRAPNPSDNRQQPSLSSSSSSSSASTTTRNNKIGTESLSVAVGDGLDDLMSVSQDEAAPTPPRRRVSCRGTQTTINDAVLMTSTSQSGISNNSCSHNHHNDDDYEENRLMNHDDGARVLTETLNEKLDEIEALRMKLKDVEEALRCSVNFLVYT</sequence>